<evidence type="ECO:0000313" key="2">
    <source>
        <dbReference type="Proteomes" id="UP001211872"/>
    </source>
</evidence>
<dbReference type="Proteomes" id="UP001211872">
    <property type="component" value="Chromosome"/>
</dbReference>
<accession>A0ABY7PHA6</accession>
<name>A0ABY7PHA6_9BACT</name>
<dbReference type="EMBL" id="CP115396">
    <property type="protein sequence ID" value="WBO82866.1"/>
    <property type="molecule type" value="Genomic_DNA"/>
</dbReference>
<dbReference type="InterPro" id="IPR027056">
    <property type="entry name" value="Gluconate_2DH_su3"/>
</dbReference>
<dbReference type="Pfam" id="PF13618">
    <property type="entry name" value="Gluconate_2-dh3"/>
    <property type="match status" value="1"/>
</dbReference>
<sequence>MNRRDAVARVALLMGGTLIGADYFLSGCTADNDKKATTKAKTAPAKPEKLAEVLNAQQINLLNEVGETILPATKTPGAKEANVGGFMAVMVRDCYKPEEQKIFLDGLTKLEAAAKKSGGKDFLALDAAQRTTLLTALDKEMKQYEKAKTPEQPNHYFRMVKELTLLGFFTSEPGATKALRYLPVPGRYDGNVPYKKGDRAWATT</sequence>
<reference evidence="1 2" key="1">
    <citation type="journal article" date="2011" name="Int. J. Syst. Evol. Microbiol.">
        <title>Hymenobacter yonginensis sp. nov., isolated from a mesotrophic artificial lake.</title>
        <authorList>
            <person name="Joung Y."/>
            <person name="Cho S.H."/>
            <person name="Kim H."/>
            <person name="Kim S.B."/>
            <person name="Joh K."/>
        </authorList>
    </citation>
    <scope>NUCLEOTIDE SEQUENCE [LARGE SCALE GENOMIC DNA]</scope>
    <source>
        <strain evidence="1 2">KCTC 22745</strain>
    </source>
</reference>
<evidence type="ECO:0000313" key="1">
    <source>
        <dbReference type="EMBL" id="WBO82866.1"/>
    </source>
</evidence>
<dbReference type="RefSeq" id="WP_270125200.1">
    <property type="nucleotide sequence ID" value="NZ_CP115396.1"/>
</dbReference>
<proteinExistence type="predicted"/>
<keyword evidence="2" id="KW-1185">Reference proteome</keyword>
<organism evidence="1 2">
    <name type="scientific">Hymenobacter yonginensis</name>
    <dbReference type="NCBI Taxonomy" id="748197"/>
    <lineage>
        <taxon>Bacteria</taxon>
        <taxon>Pseudomonadati</taxon>
        <taxon>Bacteroidota</taxon>
        <taxon>Cytophagia</taxon>
        <taxon>Cytophagales</taxon>
        <taxon>Hymenobacteraceae</taxon>
        <taxon>Hymenobacter</taxon>
    </lineage>
</organism>
<protein>
    <submittedName>
        <fullName evidence="1">Gluconate 2-dehydrogenase subunit 3 family protein</fullName>
    </submittedName>
</protein>
<gene>
    <name evidence="1" type="ORF">O9Z63_10760</name>
</gene>